<dbReference type="PANTHER" id="PTHR30329:SF21">
    <property type="entry name" value="LIPOPROTEIN YIAD-RELATED"/>
    <property type="match status" value="1"/>
</dbReference>
<comment type="subcellular location">
    <subcellularLocation>
        <location evidence="1">Cell outer membrane</location>
    </subcellularLocation>
</comment>
<dbReference type="InterPro" id="IPR006665">
    <property type="entry name" value="OmpA-like"/>
</dbReference>
<organism evidence="7 8">
    <name type="scientific">Sagittula stellata (strain ATCC 700073 / DSM 11524 / E-37)</name>
    <dbReference type="NCBI Taxonomy" id="388399"/>
    <lineage>
        <taxon>Bacteria</taxon>
        <taxon>Pseudomonadati</taxon>
        <taxon>Pseudomonadota</taxon>
        <taxon>Alphaproteobacteria</taxon>
        <taxon>Rhodobacterales</taxon>
        <taxon>Roseobacteraceae</taxon>
        <taxon>Sagittula</taxon>
    </lineage>
</organism>
<evidence type="ECO:0000256" key="5">
    <source>
        <dbReference type="SAM" id="SignalP"/>
    </source>
</evidence>
<dbReference type="GO" id="GO:0009279">
    <property type="term" value="C:cell outer membrane"/>
    <property type="evidence" value="ECO:0007669"/>
    <property type="project" value="UniProtKB-SubCell"/>
</dbReference>
<dbReference type="CDD" id="cd07185">
    <property type="entry name" value="OmpA_C-like"/>
    <property type="match status" value="1"/>
</dbReference>
<dbReference type="PROSITE" id="PS51123">
    <property type="entry name" value="OMPA_2"/>
    <property type="match status" value="1"/>
</dbReference>
<dbReference type="Proteomes" id="UP000005713">
    <property type="component" value="Unassembled WGS sequence"/>
</dbReference>
<evidence type="ECO:0000256" key="2">
    <source>
        <dbReference type="ARBA" id="ARBA00023136"/>
    </source>
</evidence>
<evidence type="ECO:0000259" key="6">
    <source>
        <dbReference type="PROSITE" id="PS51123"/>
    </source>
</evidence>
<gene>
    <name evidence="7" type="ORF">SSE37_18312</name>
</gene>
<evidence type="ECO:0000256" key="3">
    <source>
        <dbReference type="ARBA" id="ARBA00023237"/>
    </source>
</evidence>
<comment type="caution">
    <text evidence="7">The sequence shown here is derived from an EMBL/GenBank/DDBJ whole genome shotgun (WGS) entry which is preliminary data.</text>
</comment>
<dbReference type="PRINTS" id="PR01023">
    <property type="entry name" value="NAFLGMOTY"/>
</dbReference>
<dbReference type="eggNOG" id="COG2885">
    <property type="taxonomic scope" value="Bacteria"/>
</dbReference>
<accession>A3KAR3</accession>
<proteinExistence type="predicted"/>
<evidence type="ECO:0000313" key="8">
    <source>
        <dbReference type="Proteomes" id="UP000005713"/>
    </source>
</evidence>
<dbReference type="Gene3D" id="3.30.1330.60">
    <property type="entry name" value="OmpA-like domain"/>
    <property type="match status" value="1"/>
</dbReference>
<reference evidence="7 8" key="1">
    <citation type="submission" date="2006-06" db="EMBL/GenBank/DDBJ databases">
        <authorList>
            <person name="Moran M.A."/>
            <person name="Ferriera S."/>
            <person name="Johnson J."/>
            <person name="Kravitz S."/>
            <person name="Beeson K."/>
            <person name="Sutton G."/>
            <person name="Rogers Y.-H."/>
            <person name="Friedman R."/>
            <person name="Frazier M."/>
            <person name="Venter J.C."/>
        </authorList>
    </citation>
    <scope>NUCLEOTIDE SEQUENCE [LARGE SCALE GENOMIC DNA]</scope>
    <source>
        <strain evidence="7 8">E-37</strain>
    </source>
</reference>
<dbReference type="AlphaFoldDB" id="A3KAR3"/>
<sequence length="227" mass="23525">MRDIMIRSSILLSTVAALGLSACTTGGGLFDENDPNRQAKTGALAGAATGAVAGRLAAGNGDVGERNRSVLAGALIGAAAGAAIGNQLDKQEAELRQQLGSQVDIRNTGDRLIVTMPQDILFATDSATLSGGLLGDIQDVAQSVLRYPNTTTQIIGHTDSDGDAAYNLSLSQRRAQAVANVFLAQNVPSSRIQVIGRGEDQPIASNLTPQGKQQNRRVEIVILPNAV</sequence>
<dbReference type="EMBL" id="AAYA01000025">
    <property type="protein sequence ID" value="EBA05709.1"/>
    <property type="molecule type" value="Genomic_DNA"/>
</dbReference>
<keyword evidence="5" id="KW-0732">Signal</keyword>
<keyword evidence="3" id="KW-0998">Cell outer membrane</keyword>
<evidence type="ECO:0000256" key="4">
    <source>
        <dbReference type="PROSITE-ProRule" id="PRU00473"/>
    </source>
</evidence>
<name>A3KAR3_SAGS3</name>
<dbReference type="InterPro" id="IPR050330">
    <property type="entry name" value="Bact_OuterMem_StrucFunc"/>
</dbReference>
<protein>
    <submittedName>
        <fullName evidence="7">OmpA family protein</fullName>
    </submittedName>
</protein>
<evidence type="ECO:0000313" key="7">
    <source>
        <dbReference type="EMBL" id="EBA05709.1"/>
    </source>
</evidence>
<keyword evidence="2 4" id="KW-0472">Membrane</keyword>
<feature type="signal peptide" evidence="5">
    <location>
        <begin position="1"/>
        <end position="22"/>
    </location>
</feature>
<keyword evidence="8" id="KW-1185">Reference proteome</keyword>
<dbReference type="SUPFAM" id="SSF103088">
    <property type="entry name" value="OmpA-like"/>
    <property type="match status" value="1"/>
</dbReference>
<dbReference type="InterPro" id="IPR039567">
    <property type="entry name" value="Gly-zipper"/>
</dbReference>
<dbReference type="Pfam" id="PF00691">
    <property type="entry name" value="OmpA"/>
    <property type="match status" value="1"/>
</dbReference>
<dbReference type="PROSITE" id="PS51257">
    <property type="entry name" value="PROKAR_LIPOPROTEIN"/>
    <property type="match status" value="1"/>
</dbReference>
<dbReference type="PRINTS" id="PR01021">
    <property type="entry name" value="OMPADOMAIN"/>
</dbReference>
<feature type="domain" description="OmpA-like" evidence="6">
    <location>
        <begin position="109"/>
        <end position="226"/>
    </location>
</feature>
<dbReference type="Pfam" id="PF13488">
    <property type="entry name" value="Gly-zipper_Omp"/>
    <property type="match status" value="1"/>
</dbReference>
<dbReference type="InterPro" id="IPR036737">
    <property type="entry name" value="OmpA-like_sf"/>
</dbReference>
<evidence type="ECO:0000256" key="1">
    <source>
        <dbReference type="ARBA" id="ARBA00004442"/>
    </source>
</evidence>
<feature type="chain" id="PRO_5002655157" evidence="5">
    <location>
        <begin position="23"/>
        <end position="227"/>
    </location>
</feature>
<dbReference type="InterPro" id="IPR006664">
    <property type="entry name" value="OMP_bac"/>
</dbReference>
<dbReference type="PANTHER" id="PTHR30329">
    <property type="entry name" value="STATOR ELEMENT OF FLAGELLAR MOTOR COMPLEX"/>
    <property type="match status" value="1"/>
</dbReference>